<dbReference type="STRING" id="46224.B4102_1595"/>
<dbReference type="EMBL" id="LQYN01000011">
    <property type="protein sequence ID" value="KYD10810.1"/>
    <property type="molecule type" value="Genomic_DNA"/>
</dbReference>
<dbReference type="EMBL" id="CP066701">
    <property type="protein sequence ID" value="QQX24115.1"/>
    <property type="molecule type" value="Genomic_DNA"/>
</dbReference>
<dbReference type="Proteomes" id="UP000075666">
    <property type="component" value="Unassembled WGS sequence"/>
</dbReference>
<dbReference type="InterPro" id="IPR014199">
    <property type="entry name" value="Spore_YtxC"/>
</dbReference>
<sequence>MDFIFKDLEDAIWLHEYFIKRNKAVWFHETTFQNQKQYFITIDVKLISITDIQEGIIQFIVLKKRLDWVRDILDEYFYYKEESEQNNILDIVIEMFNGERKELTNITGVINDEEMIQKAIFPLLEQHESVSFDSLLKFRLKAYFERLIQYVEMAIDEYKMEQEYQVFVQTLRDYLEKREPKIKIVRIYFEGYGKFFDEHFKEITKKEIAELMDRRLLTNHPIYIDSVTIAPLLSIAPTKIYVYIDSEENGLIRTIQNIFEERVILLKKEHFAKDKQLVMKNMINR</sequence>
<dbReference type="Proteomes" id="UP000595512">
    <property type="component" value="Chromosome"/>
</dbReference>
<dbReference type="KEGG" id="hspo:JGZ69_14980"/>
<dbReference type="PATRIC" id="fig|46224.3.peg.653"/>
<dbReference type="RefSeq" id="WP_066227007.1">
    <property type="nucleotide sequence ID" value="NZ_CP066701.1"/>
</dbReference>
<name>A0A150LF09_9BACI</name>
<organism evidence="1 3">
    <name type="scientific">Heyndrickxia sporothermodurans</name>
    <dbReference type="NCBI Taxonomy" id="46224"/>
    <lineage>
        <taxon>Bacteria</taxon>
        <taxon>Bacillati</taxon>
        <taxon>Bacillota</taxon>
        <taxon>Bacilli</taxon>
        <taxon>Bacillales</taxon>
        <taxon>Bacillaceae</taxon>
        <taxon>Heyndrickxia</taxon>
    </lineage>
</organism>
<dbReference type="AlphaFoldDB" id="A0A150LF09"/>
<keyword evidence="3" id="KW-1185">Reference proteome</keyword>
<reference evidence="1 3" key="1">
    <citation type="submission" date="2016-01" db="EMBL/GenBank/DDBJ databases">
        <title>Genome Sequences of Twelve Sporeforming Bacillus Species Isolated from Foods.</title>
        <authorList>
            <person name="Berendsen E.M."/>
            <person name="Wells-Bennik M.H."/>
            <person name="Krawcyk A.O."/>
            <person name="De Jong A."/>
            <person name="Holsappel S."/>
            <person name="Eijlander R.T."/>
            <person name="Kuipers O.P."/>
        </authorList>
    </citation>
    <scope>NUCLEOTIDE SEQUENCE [LARGE SCALE GENOMIC DNA]</scope>
    <source>
        <strain evidence="1 3">B4102</strain>
    </source>
</reference>
<protein>
    <submittedName>
        <fullName evidence="2">Sporulation protein YtxC</fullName>
    </submittedName>
</protein>
<evidence type="ECO:0000313" key="2">
    <source>
        <dbReference type="EMBL" id="QQX24115.1"/>
    </source>
</evidence>
<accession>A0A150LF09</accession>
<proteinExistence type="predicted"/>
<dbReference type="OrthoDB" id="2986513at2"/>
<evidence type="ECO:0000313" key="4">
    <source>
        <dbReference type="Proteomes" id="UP000595512"/>
    </source>
</evidence>
<dbReference type="GeneID" id="62497226"/>
<evidence type="ECO:0000313" key="1">
    <source>
        <dbReference type="EMBL" id="KYD10810.1"/>
    </source>
</evidence>
<gene>
    <name evidence="1" type="ORF">B4102_1595</name>
    <name evidence="2" type="ORF">JGZ69_14980</name>
</gene>
<dbReference type="Pfam" id="PF08812">
    <property type="entry name" value="YtxC"/>
    <property type="match status" value="1"/>
</dbReference>
<evidence type="ECO:0000313" key="3">
    <source>
        <dbReference type="Proteomes" id="UP000075666"/>
    </source>
</evidence>
<reference evidence="2 4" key="2">
    <citation type="submission" date="2020-12" db="EMBL/GenBank/DDBJ databases">
        <title>Taxonomic evaluation of the Bacillus sporothermodurans group of bacteria based on whole genome sequences.</title>
        <authorList>
            <person name="Fiedler G."/>
            <person name="Herbstmann A.-D."/>
            <person name="Doll E."/>
            <person name="Wenning M."/>
            <person name="Brinks E."/>
            <person name="Kabisch J."/>
            <person name="Breitenwieser F."/>
            <person name="Lappann M."/>
            <person name="Boehnlein C."/>
            <person name="Franz C."/>
        </authorList>
    </citation>
    <scope>NUCLEOTIDE SEQUENCE [LARGE SCALE GENOMIC DNA]</scope>
    <source>
        <strain evidence="2 4">DSM 10599</strain>
    </source>
</reference>